<organism evidence="1 2">
    <name type="scientific">Actinomyces lilanjuaniae</name>
    <dbReference type="NCBI Taxonomy" id="2321394"/>
    <lineage>
        <taxon>Bacteria</taxon>
        <taxon>Bacillati</taxon>
        <taxon>Actinomycetota</taxon>
        <taxon>Actinomycetes</taxon>
        <taxon>Actinomycetales</taxon>
        <taxon>Actinomycetaceae</taxon>
        <taxon>Actinomyces</taxon>
    </lineage>
</organism>
<dbReference type="Gene3D" id="3.30.70.3090">
    <property type="entry name" value="ORF SCO4226, nickel-binding ferredoxin-like monomer"/>
    <property type="match status" value="1"/>
</dbReference>
<gene>
    <name evidence="1" type="ORF">D5R93_01040</name>
</gene>
<evidence type="ECO:0000313" key="1">
    <source>
        <dbReference type="EMBL" id="AYD88990.1"/>
    </source>
</evidence>
<keyword evidence="2" id="KW-1185">Reference proteome</keyword>
<sequence>MSTLFLVELTPSSAPAGSDGSAQTRPDVSGLLSRLSQEAPAHSVELIEAQVTADLATVFVILEAEDAASAAAAAATLPATASEPAQVRLVGAELDQVKASRPEAGYLVEWDIPAGIDMDTYLTRKAEKSPLYAQVPEVSFLRTYVREDMEKCLCLYNAPDEDAVRRARDAVSTPIDRLHALEKVEP</sequence>
<dbReference type="RefSeq" id="WP_120203264.1">
    <property type="nucleotide sequence ID" value="NZ_CP032514.1"/>
</dbReference>
<reference evidence="1 2" key="1">
    <citation type="submission" date="2018-09" db="EMBL/GenBank/DDBJ databases">
        <authorList>
            <person name="Li J."/>
        </authorList>
    </citation>
    <scope>NUCLEOTIDE SEQUENCE [LARGE SCALE GENOMIC DNA]</scope>
    <source>
        <strain evidence="1 2">2129</strain>
    </source>
</reference>
<accession>A0ABM6Z174</accession>
<evidence type="ECO:0000313" key="2">
    <source>
        <dbReference type="Proteomes" id="UP000273001"/>
    </source>
</evidence>
<name>A0ABM6Z174_9ACTO</name>
<dbReference type="EMBL" id="CP032514">
    <property type="protein sequence ID" value="AYD88990.1"/>
    <property type="molecule type" value="Genomic_DNA"/>
</dbReference>
<proteinExistence type="predicted"/>
<dbReference type="InterPro" id="IPR025336">
    <property type="entry name" value="SCO4226-like"/>
</dbReference>
<protein>
    <submittedName>
        <fullName evidence="1">DUF4242 domain-containing protein</fullName>
    </submittedName>
</protein>
<dbReference type="Proteomes" id="UP000273001">
    <property type="component" value="Chromosome"/>
</dbReference>
<dbReference type="InterPro" id="IPR042557">
    <property type="entry name" value="SCO4226"/>
</dbReference>
<dbReference type="Pfam" id="PF14026">
    <property type="entry name" value="SCO4226-like"/>
    <property type="match status" value="1"/>
</dbReference>